<dbReference type="EMBL" id="LNQN01000001">
    <property type="protein sequence ID" value="KSU84060.1"/>
    <property type="molecule type" value="Genomic_DNA"/>
</dbReference>
<keyword evidence="2" id="KW-0167">Capsid protein</keyword>
<dbReference type="Proteomes" id="UP000054099">
    <property type="component" value="Unassembled WGS sequence"/>
</dbReference>
<comment type="caution">
    <text evidence="2">The sequence shown here is derived from an EMBL/GenBank/DDBJ whole genome shotgun (WGS) entry which is preliminary data.</text>
</comment>
<protein>
    <submittedName>
        <fullName evidence="2">Spore coat protein CotJA</fullName>
    </submittedName>
</protein>
<dbReference type="Pfam" id="PF11007">
    <property type="entry name" value="CotJA"/>
    <property type="match status" value="1"/>
</dbReference>
<dbReference type="RefSeq" id="WP_061967136.1">
    <property type="nucleotide sequence ID" value="NZ_FMAV01000001.1"/>
</dbReference>
<dbReference type="OrthoDB" id="2376696at2"/>
<reference evidence="2 3" key="1">
    <citation type="journal article" date="2014" name="Antonie Van Leeuwenhoek">
        <title>Fictibacillus enclensis sp. nov., isolated from marine sediment.</title>
        <authorList>
            <person name="Dastager S.G."/>
            <person name="Mawlankar R."/>
            <person name="Srinivasan K."/>
            <person name="Tang S.K."/>
            <person name="Lee J.C."/>
            <person name="Ramana V.V."/>
            <person name="Shouche Y.S."/>
        </authorList>
    </citation>
    <scope>NUCLEOTIDE SEQUENCE [LARGE SCALE GENOMIC DNA]</scope>
    <source>
        <strain evidence="2 3">NIO-1003</strain>
    </source>
</reference>
<dbReference type="AlphaFoldDB" id="A0A0V8JB19"/>
<gene>
    <name evidence="2" type="ORF">AS030_00350</name>
</gene>
<evidence type="ECO:0000256" key="1">
    <source>
        <dbReference type="SAM" id="MobiDB-lite"/>
    </source>
</evidence>
<accession>A0A0V8JB19</accession>
<organism evidence="2 3">
    <name type="scientific">Fictibacillus enclensis</name>
    <dbReference type="NCBI Taxonomy" id="1017270"/>
    <lineage>
        <taxon>Bacteria</taxon>
        <taxon>Bacillati</taxon>
        <taxon>Bacillota</taxon>
        <taxon>Bacilli</taxon>
        <taxon>Bacillales</taxon>
        <taxon>Fictibacillaceae</taxon>
        <taxon>Fictibacillus</taxon>
    </lineage>
</organism>
<sequence>MAKNQVYTKSYHPYHSPDDPCPDPGEKHYSTPPHLYMGFQPEKLPQYTPKEALQKGTLWPALYDPYEKNQKLKG</sequence>
<proteinExistence type="predicted"/>
<name>A0A0V8JB19_9BACL</name>
<feature type="region of interest" description="Disordered" evidence="1">
    <location>
        <begin position="1"/>
        <end position="35"/>
    </location>
</feature>
<keyword evidence="2" id="KW-0946">Virion</keyword>
<evidence type="ECO:0000313" key="2">
    <source>
        <dbReference type="EMBL" id="KSU84060.1"/>
    </source>
</evidence>
<dbReference type="InterPro" id="IPR020256">
    <property type="entry name" value="Spore_coat_CotJA"/>
</dbReference>
<evidence type="ECO:0000313" key="3">
    <source>
        <dbReference type="Proteomes" id="UP000054099"/>
    </source>
</evidence>
<keyword evidence="3" id="KW-1185">Reference proteome</keyword>